<keyword evidence="1" id="KW-0378">Hydrolase</keyword>
<dbReference type="CDD" id="cd00077">
    <property type="entry name" value="HDc"/>
    <property type="match status" value="1"/>
</dbReference>
<evidence type="ECO:0000256" key="1">
    <source>
        <dbReference type="ARBA" id="ARBA00022801"/>
    </source>
</evidence>
<dbReference type="PROSITE" id="PS51831">
    <property type="entry name" value="HD"/>
    <property type="match status" value="1"/>
</dbReference>
<dbReference type="AlphaFoldDB" id="A0A9P2G7M0"/>
<comment type="caution">
    <text evidence="3">The sequence shown here is derived from an EMBL/GenBank/DDBJ whole genome shotgun (WGS) entry which is preliminary data.</text>
</comment>
<dbReference type="RefSeq" id="WP_003376361.1">
    <property type="nucleotide sequence ID" value="NZ_ACSJ01000007.1"/>
</dbReference>
<dbReference type="Gene3D" id="1.10.3210.10">
    <property type="entry name" value="Hypothetical protein af1432"/>
    <property type="match status" value="1"/>
</dbReference>
<evidence type="ECO:0000313" key="4">
    <source>
        <dbReference type="Proteomes" id="UP000006160"/>
    </source>
</evidence>
<dbReference type="Proteomes" id="UP000006160">
    <property type="component" value="Unassembled WGS sequence"/>
</dbReference>
<reference evidence="3 4" key="1">
    <citation type="submission" date="2009-10" db="EMBL/GenBank/DDBJ databases">
        <authorList>
            <person name="Shrivastava S."/>
            <person name="Brinkac L.B."/>
            <person name="Brown J.L."/>
            <person name="Bruce D.B."/>
            <person name="Detter C."/>
            <person name="Green L.D."/>
            <person name="Munk C.A."/>
            <person name="Rogers Y.C."/>
            <person name="Tapia R."/>
            <person name="Saunders E.S."/>
            <person name="Sims D.R."/>
            <person name="Smith L.A."/>
            <person name="Smith T.J."/>
            <person name="Sutton G."/>
            <person name="Brettin T."/>
        </authorList>
    </citation>
    <scope>NUCLEOTIDE SEQUENCE [LARGE SCALE GENOMIC DNA]</scope>
    <source>
        <strain evidence="4">D str. 1873</strain>
    </source>
</reference>
<organism evidence="3 4">
    <name type="scientific">Clostridium botulinum D str. 1873</name>
    <dbReference type="NCBI Taxonomy" id="592027"/>
    <lineage>
        <taxon>Bacteria</taxon>
        <taxon>Bacillati</taxon>
        <taxon>Bacillota</taxon>
        <taxon>Clostridia</taxon>
        <taxon>Eubacteriales</taxon>
        <taxon>Clostridiaceae</taxon>
        <taxon>Clostridium</taxon>
    </lineage>
</organism>
<proteinExistence type="predicted"/>
<gene>
    <name evidence="3" type="ORF">CLG_B1563</name>
</gene>
<evidence type="ECO:0000313" key="3">
    <source>
        <dbReference type="EMBL" id="EES91498.1"/>
    </source>
</evidence>
<name>A0A9P2G7M0_CLOBO</name>
<dbReference type="SMART" id="SM00471">
    <property type="entry name" value="HDc"/>
    <property type="match status" value="1"/>
</dbReference>
<dbReference type="InterPro" id="IPR006674">
    <property type="entry name" value="HD_domain"/>
</dbReference>
<accession>A0A9P2G7M0</accession>
<dbReference type="GeneID" id="66318126"/>
<dbReference type="SUPFAM" id="SSF109604">
    <property type="entry name" value="HD-domain/PDEase-like"/>
    <property type="match status" value="1"/>
</dbReference>
<dbReference type="PANTHER" id="PTHR37294:SF1">
    <property type="entry name" value="3'-5' EXORIBONUCLEASE YHAM"/>
    <property type="match status" value="1"/>
</dbReference>
<evidence type="ECO:0000259" key="2">
    <source>
        <dbReference type="PROSITE" id="PS51831"/>
    </source>
</evidence>
<dbReference type="PANTHER" id="PTHR37294">
    <property type="entry name" value="3'-5' EXORIBONUCLEASE YHAM"/>
    <property type="match status" value="1"/>
</dbReference>
<dbReference type="EMBL" id="ACSJ01000007">
    <property type="protein sequence ID" value="EES91498.1"/>
    <property type="molecule type" value="Genomic_DNA"/>
</dbReference>
<protein>
    <submittedName>
        <fullName evidence="3">Hdig domain protein</fullName>
    </submittedName>
</protein>
<dbReference type="GO" id="GO:0016787">
    <property type="term" value="F:hydrolase activity"/>
    <property type="evidence" value="ECO:0007669"/>
    <property type="project" value="UniProtKB-KW"/>
</dbReference>
<feature type="domain" description="HD" evidence="2">
    <location>
        <begin position="148"/>
        <end position="269"/>
    </location>
</feature>
<dbReference type="InterPro" id="IPR050798">
    <property type="entry name" value="YhaM_exoribonuc/phosphodiest"/>
</dbReference>
<dbReference type="InterPro" id="IPR003607">
    <property type="entry name" value="HD/PDEase_dom"/>
</dbReference>
<dbReference type="GO" id="GO:0031125">
    <property type="term" value="P:rRNA 3'-end processing"/>
    <property type="evidence" value="ECO:0007669"/>
    <property type="project" value="TreeGrafter"/>
</dbReference>
<dbReference type="Pfam" id="PF01966">
    <property type="entry name" value="HD"/>
    <property type="match status" value="1"/>
</dbReference>
<sequence>MKNIFTKDLNKEENIKTNFMIMKILSRDYGKVTAYIGDKTGDIKAIIEDENNELNVGNVIYVEGKIDGILEVEKFKVETEYNIEDYLPTVKRPVEDILKEIDNISNEEFKSHEVIALNNYFFGNNEFVDKFKKGIGGLKQHHNYIGGLAEHTLNVMYMAKTLAYRYDCRHKEIAILAAKLHDIGKVEEYFVDGPFSVTMRGDMEGHIVIAISMLEDAFREGGEIYSQDFKDRIKGCLVQHHGKQEYGSPKVPNSEEAYIVHFADYVDATMNKISQIKDITQPNTWSEYDRRIGTRLFI</sequence>